<dbReference type="PANTHER" id="PTHR45677">
    <property type="entry name" value="GLUTAMATE DECARBOXYLASE-RELATED"/>
    <property type="match status" value="1"/>
</dbReference>
<keyword evidence="8" id="KW-0032">Aminotransferase</keyword>
<dbReference type="Proteomes" id="UP000437736">
    <property type="component" value="Unassembled WGS sequence"/>
</dbReference>
<comment type="similarity">
    <text evidence="2 6">Belongs to the group II decarboxylase family.</text>
</comment>
<keyword evidence="9" id="KW-1185">Reference proteome</keyword>
<dbReference type="Gene3D" id="3.40.640.10">
    <property type="entry name" value="Type I PLP-dependent aspartate aminotransferase-like (Major domain)"/>
    <property type="match status" value="1"/>
</dbReference>
<dbReference type="EMBL" id="WJHE01000548">
    <property type="protein sequence ID" value="MST33291.1"/>
    <property type="molecule type" value="Genomic_DNA"/>
</dbReference>
<evidence type="ECO:0000313" key="9">
    <source>
        <dbReference type="Proteomes" id="UP000437736"/>
    </source>
</evidence>
<dbReference type="Pfam" id="PF00282">
    <property type="entry name" value="Pyridoxal_deC"/>
    <property type="match status" value="1"/>
</dbReference>
<feature type="region of interest" description="Disordered" evidence="7">
    <location>
        <begin position="1"/>
        <end position="41"/>
    </location>
</feature>
<keyword evidence="4 6" id="KW-0663">Pyridoxal phosphate</keyword>
<gene>
    <name evidence="8" type="ORF">GHK86_11240</name>
</gene>
<sequence length="513" mass="53420">MAAGTESGDAGGDLRDELRGDLRDGAAGGAGHAAPRPALGDPLALPDREAVLAHAADLILAAWRSFDHPRAGQPAVTAELRASLDGPLPEGPGDPSAALDHAARVLDASIAQSRPRFLAYVGSSGLEMGVLADALMASHDVNVAVEAGGAGLLEAQAVRWVSEFVGFGAPGGIMASGGMISNLTALAAAREHALPGSRRDGVAGRRLSLVCSAEVHYSVRRAAELLGIGNAGVRSVPIDARHRVDVDGVVAALRRDRADGITPVAVVANAGSTLTGAVDDLAALADVCAEEGVWLHVDGAYGLPAAASAAKGHLFAGLDRADSATVDAHKWMYVPKPCSVLLMRDVTALRRAFSHEETYMPHVEEEQVHGVDLTLEYSRPLRSLKLWLAMRVHGAAAVRDAIERNLAQAAYLAQLLTEDPAFELVLEPELSTVCFRHLPDGVDDLDGYHAVLADAIQADGDVYLAPARVDGHACLRACFVNHRTTDEDVASVLPTVARVGAAVLGGTVGGWER</sequence>
<dbReference type="PANTHER" id="PTHR45677:SF8">
    <property type="entry name" value="CYSTEINE SULFINIC ACID DECARBOXYLASE"/>
    <property type="match status" value="1"/>
</dbReference>
<evidence type="ECO:0000256" key="1">
    <source>
        <dbReference type="ARBA" id="ARBA00001933"/>
    </source>
</evidence>
<dbReference type="InterPro" id="IPR015421">
    <property type="entry name" value="PyrdxlP-dep_Trfase_major"/>
</dbReference>
<accession>A0ABW9QUW3</accession>
<comment type="cofactor">
    <cofactor evidence="1 6">
        <name>pyridoxal 5'-phosphate</name>
        <dbReference type="ChEBI" id="CHEBI:597326"/>
    </cofactor>
</comment>
<dbReference type="InterPro" id="IPR002129">
    <property type="entry name" value="PyrdxlP-dep_de-COase"/>
</dbReference>
<dbReference type="SUPFAM" id="SSF53383">
    <property type="entry name" value="PLP-dependent transferases"/>
    <property type="match status" value="1"/>
</dbReference>
<dbReference type="PRINTS" id="PR00800">
    <property type="entry name" value="YHDCRBOXLASE"/>
</dbReference>
<evidence type="ECO:0000256" key="7">
    <source>
        <dbReference type="SAM" id="MobiDB-lite"/>
    </source>
</evidence>
<evidence type="ECO:0000256" key="2">
    <source>
        <dbReference type="ARBA" id="ARBA00009533"/>
    </source>
</evidence>
<dbReference type="InterPro" id="IPR010977">
    <property type="entry name" value="Aromatic_deC"/>
</dbReference>
<dbReference type="InterPro" id="IPR015422">
    <property type="entry name" value="PyrdxlP-dep_Trfase_small"/>
</dbReference>
<comment type="caution">
    <text evidence="8">The sequence shown here is derived from an EMBL/GenBank/DDBJ whole genome shotgun (WGS) entry which is preliminary data.</text>
</comment>
<dbReference type="GO" id="GO:0008483">
    <property type="term" value="F:transaminase activity"/>
    <property type="evidence" value="ECO:0007669"/>
    <property type="project" value="UniProtKB-KW"/>
</dbReference>
<keyword evidence="8" id="KW-0808">Transferase</keyword>
<name>A0ABW9QUW3_9ACTN</name>
<protein>
    <submittedName>
        <fullName evidence="8">Aminotransferase class V-fold PLP-dependent enzyme</fullName>
    </submittedName>
</protein>
<dbReference type="InterPro" id="IPR015424">
    <property type="entry name" value="PyrdxlP-dep_Trfase"/>
</dbReference>
<evidence type="ECO:0000256" key="6">
    <source>
        <dbReference type="RuleBase" id="RU000382"/>
    </source>
</evidence>
<keyword evidence="3" id="KW-0210">Decarboxylase</keyword>
<evidence type="ECO:0000256" key="5">
    <source>
        <dbReference type="ARBA" id="ARBA00023239"/>
    </source>
</evidence>
<feature type="compositionally biased region" description="Basic and acidic residues" evidence="7">
    <location>
        <begin position="12"/>
        <end position="24"/>
    </location>
</feature>
<dbReference type="Gene3D" id="3.90.1150.10">
    <property type="entry name" value="Aspartate Aminotransferase, domain 1"/>
    <property type="match status" value="1"/>
</dbReference>
<keyword evidence="5 6" id="KW-0456">Lyase</keyword>
<reference evidence="8 9" key="1">
    <citation type="submission" date="2019-11" db="EMBL/GenBank/DDBJ databases">
        <title>Acidiferrimicrobium australis gen. nov., sp. nov., an acidophilic and obligately heterotrophic, member of the Actinobacteria that catalyses dissimilatory oxido- reduction of iron isolated from metal-rich acidic water in Chile.</title>
        <authorList>
            <person name="Gonzalez D."/>
            <person name="Huber K."/>
            <person name="Hedrich S."/>
            <person name="Rojas-Villalobos C."/>
            <person name="Quatrini R."/>
            <person name="Dinamarca M.A."/>
            <person name="Schwarz A."/>
            <person name="Canales C."/>
            <person name="Nancucheo I."/>
        </authorList>
    </citation>
    <scope>NUCLEOTIDE SEQUENCE [LARGE SCALE GENOMIC DNA]</scope>
    <source>
        <strain evidence="8 9">USS-CCA1</strain>
    </source>
</reference>
<evidence type="ECO:0000256" key="4">
    <source>
        <dbReference type="ARBA" id="ARBA00022898"/>
    </source>
</evidence>
<proteinExistence type="inferred from homology"/>
<organism evidence="8 9">
    <name type="scientific">Acidiferrimicrobium australe</name>
    <dbReference type="NCBI Taxonomy" id="2664430"/>
    <lineage>
        <taxon>Bacteria</taxon>
        <taxon>Bacillati</taxon>
        <taxon>Actinomycetota</taxon>
        <taxon>Acidimicrobiia</taxon>
        <taxon>Acidimicrobiales</taxon>
        <taxon>Acidimicrobiaceae</taxon>
        <taxon>Acidiferrimicrobium</taxon>
    </lineage>
</organism>
<evidence type="ECO:0000256" key="3">
    <source>
        <dbReference type="ARBA" id="ARBA00022793"/>
    </source>
</evidence>
<evidence type="ECO:0000313" key="8">
    <source>
        <dbReference type="EMBL" id="MST33291.1"/>
    </source>
</evidence>